<feature type="transmembrane region" description="Helical" evidence="1">
    <location>
        <begin position="72"/>
        <end position="88"/>
    </location>
</feature>
<feature type="transmembrane region" description="Helical" evidence="1">
    <location>
        <begin position="273"/>
        <end position="296"/>
    </location>
</feature>
<keyword evidence="1" id="KW-1133">Transmembrane helix</keyword>
<name>A0A843W5K4_COLES</name>
<keyword evidence="1" id="KW-0472">Membrane</keyword>
<sequence length="377" mass="41770">MYWAPASPVFPVPHFRELGPASLKVSGMDLQLCGLQVWCWLVSTVLWLYCVVVERQLDLSSVTARLRGWLRFYPLWCALVVAQYWLWIRCSTSWVLAKGHLGVKPRPLSQCQRPDMDASTSSSVQRSERQLLCPACAAELLSSETRHGNHWGMSPNGSKTVRSAWLLLEIYFDKEEDNITGYTSPALDFRGEHHKSRSGGILEASWDYPRRASPTNLIPLGVFPKARGTSCYGESRAIWRVGVVFSVVSLRGRRTERGKRRVIIILPVLREGVVLVGLHCSLALLCGCGAVVGPFVCDCKTERLVEVLPIVVCPGGGTILVVDPWWYLVVVGVKVDLCSVEVCGMMPVLLPYVGRLPMKLVASATSCCNDLSVRLVA</sequence>
<dbReference type="AlphaFoldDB" id="A0A843W5K4"/>
<evidence type="ECO:0000256" key="1">
    <source>
        <dbReference type="SAM" id="Phobius"/>
    </source>
</evidence>
<accession>A0A843W5K4</accession>
<comment type="caution">
    <text evidence="2">The sequence shown here is derived from an EMBL/GenBank/DDBJ whole genome shotgun (WGS) entry which is preliminary data.</text>
</comment>
<keyword evidence="3" id="KW-1185">Reference proteome</keyword>
<keyword evidence="1" id="KW-0812">Transmembrane</keyword>
<gene>
    <name evidence="2" type="ORF">Taro_035052</name>
</gene>
<dbReference type="EMBL" id="NMUH01002829">
    <property type="protein sequence ID" value="MQM02288.1"/>
    <property type="molecule type" value="Genomic_DNA"/>
</dbReference>
<dbReference type="Proteomes" id="UP000652761">
    <property type="component" value="Unassembled WGS sequence"/>
</dbReference>
<feature type="transmembrane region" description="Helical" evidence="1">
    <location>
        <begin position="35"/>
        <end position="52"/>
    </location>
</feature>
<protein>
    <submittedName>
        <fullName evidence="2">Uncharacterized protein</fullName>
    </submittedName>
</protein>
<organism evidence="2 3">
    <name type="scientific">Colocasia esculenta</name>
    <name type="common">Wild taro</name>
    <name type="synonym">Arum esculentum</name>
    <dbReference type="NCBI Taxonomy" id="4460"/>
    <lineage>
        <taxon>Eukaryota</taxon>
        <taxon>Viridiplantae</taxon>
        <taxon>Streptophyta</taxon>
        <taxon>Embryophyta</taxon>
        <taxon>Tracheophyta</taxon>
        <taxon>Spermatophyta</taxon>
        <taxon>Magnoliopsida</taxon>
        <taxon>Liliopsida</taxon>
        <taxon>Araceae</taxon>
        <taxon>Aroideae</taxon>
        <taxon>Colocasieae</taxon>
        <taxon>Colocasia</taxon>
    </lineage>
</organism>
<evidence type="ECO:0000313" key="2">
    <source>
        <dbReference type="EMBL" id="MQM02288.1"/>
    </source>
</evidence>
<proteinExistence type="predicted"/>
<evidence type="ECO:0000313" key="3">
    <source>
        <dbReference type="Proteomes" id="UP000652761"/>
    </source>
</evidence>
<reference evidence="2" key="1">
    <citation type="submission" date="2017-07" db="EMBL/GenBank/DDBJ databases">
        <title>Taro Niue Genome Assembly and Annotation.</title>
        <authorList>
            <person name="Atibalentja N."/>
            <person name="Keating K."/>
            <person name="Fields C.J."/>
        </authorList>
    </citation>
    <scope>NUCLEOTIDE SEQUENCE</scope>
    <source>
        <strain evidence="2">Niue_2</strain>
        <tissue evidence="2">Leaf</tissue>
    </source>
</reference>